<dbReference type="InterPro" id="IPR015943">
    <property type="entry name" value="WD40/YVTN_repeat-like_dom_sf"/>
</dbReference>
<dbReference type="PROSITE" id="PS50294">
    <property type="entry name" value="WD_REPEATS_REGION"/>
    <property type="match status" value="1"/>
</dbReference>
<dbReference type="InterPro" id="IPR011047">
    <property type="entry name" value="Quinoprotein_ADH-like_sf"/>
</dbReference>
<reference evidence="4" key="1">
    <citation type="submission" date="2019-11" db="EMBL/GenBank/DDBJ databases">
        <title>Genomic insights into an expanded diversity of filamentous marine cyanobacteria reveals the extraordinary biosynthetic potential of Moorea and Okeania.</title>
        <authorList>
            <person name="Ferreira Leao T."/>
            <person name="Wang M."/>
            <person name="Moss N."/>
            <person name="Da Silva R."/>
            <person name="Sanders J."/>
            <person name="Nurk S."/>
            <person name="Gurevich A."/>
            <person name="Humphrey G."/>
            <person name="Reher R."/>
            <person name="Zhu Q."/>
            <person name="Belda-Ferre P."/>
            <person name="Glukhov E."/>
            <person name="Rex R."/>
            <person name="Dorrestein P.C."/>
            <person name="Knight R."/>
            <person name="Pevzner P."/>
            <person name="Gerwick W.H."/>
            <person name="Gerwick L."/>
        </authorList>
    </citation>
    <scope>NUCLEOTIDE SEQUENCE</scope>
    <source>
        <strain evidence="4">SIO1C4</strain>
    </source>
</reference>
<dbReference type="InterPro" id="IPR019775">
    <property type="entry name" value="WD40_repeat_CS"/>
</dbReference>
<organism evidence="4">
    <name type="scientific">Symploca sp. SIO1C4</name>
    <dbReference type="NCBI Taxonomy" id="2607765"/>
    <lineage>
        <taxon>Bacteria</taxon>
        <taxon>Bacillati</taxon>
        <taxon>Cyanobacteriota</taxon>
        <taxon>Cyanophyceae</taxon>
        <taxon>Coleofasciculales</taxon>
        <taxon>Coleofasciculaceae</taxon>
        <taxon>Symploca</taxon>
    </lineage>
</organism>
<feature type="non-terminal residue" evidence="4">
    <location>
        <position position="38"/>
    </location>
</feature>
<keyword evidence="2" id="KW-0677">Repeat</keyword>
<sequence length="38" mass="4188">MGVDITSDGRYAISTSYDCTLKVWDLRSGKVIASFSDE</sequence>
<feature type="repeat" description="WD" evidence="3">
    <location>
        <begin position="1"/>
        <end position="34"/>
    </location>
</feature>
<evidence type="ECO:0000256" key="2">
    <source>
        <dbReference type="ARBA" id="ARBA00022737"/>
    </source>
</evidence>
<evidence type="ECO:0000256" key="3">
    <source>
        <dbReference type="PROSITE-ProRule" id="PRU00221"/>
    </source>
</evidence>
<keyword evidence="1 3" id="KW-0853">WD repeat</keyword>
<name>A0A6B3NJN1_9CYAN</name>
<dbReference type="AlphaFoldDB" id="A0A6B3NJN1"/>
<dbReference type="PROSITE" id="PS00678">
    <property type="entry name" value="WD_REPEATS_1"/>
    <property type="match status" value="1"/>
</dbReference>
<comment type="caution">
    <text evidence="4">The sequence shown here is derived from an EMBL/GenBank/DDBJ whole genome shotgun (WGS) entry which is preliminary data.</text>
</comment>
<proteinExistence type="predicted"/>
<gene>
    <name evidence="4" type="ORF">F6J89_26455</name>
</gene>
<dbReference type="PROSITE" id="PS50082">
    <property type="entry name" value="WD_REPEATS_2"/>
    <property type="match status" value="1"/>
</dbReference>
<protein>
    <submittedName>
        <fullName evidence="4">WD40 repeat domain-containing protein</fullName>
    </submittedName>
</protein>
<dbReference type="InterPro" id="IPR001680">
    <property type="entry name" value="WD40_rpt"/>
</dbReference>
<dbReference type="EMBL" id="JAAHFQ010000711">
    <property type="protein sequence ID" value="NER31065.1"/>
    <property type="molecule type" value="Genomic_DNA"/>
</dbReference>
<dbReference type="SUPFAM" id="SSF50998">
    <property type="entry name" value="Quinoprotein alcohol dehydrogenase-like"/>
    <property type="match status" value="1"/>
</dbReference>
<evidence type="ECO:0000313" key="4">
    <source>
        <dbReference type="EMBL" id="NER31065.1"/>
    </source>
</evidence>
<evidence type="ECO:0000256" key="1">
    <source>
        <dbReference type="ARBA" id="ARBA00022574"/>
    </source>
</evidence>
<dbReference type="Gene3D" id="2.130.10.10">
    <property type="entry name" value="YVTN repeat-like/Quinoprotein amine dehydrogenase"/>
    <property type="match status" value="1"/>
</dbReference>
<accession>A0A6B3NJN1</accession>